<accession>A0A2S7U5K8</accession>
<evidence type="ECO:0008006" key="4">
    <source>
        <dbReference type="Google" id="ProtNLM"/>
    </source>
</evidence>
<evidence type="ECO:0000313" key="2">
    <source>
        <dbReference type="EMBL" id="PQJ29463.1"/>
    </source>
</evidence>
<dbReference type="OrthoDB" id="9146593at2"/>
<organism evidence="2 3">
    <name type="scientific">Rubritalea profundi</name>
    <dbReference type="NCBI Taxonomy" id="1658618"/>
    <lineage>
        <taxon>Bacteria</taxon>
        <taxon>Pseudomonadati</taxon>
        <taxon>Verrucomicrobiota</taxon>
        <taxon>Verrucomicrobiia</taxon>
        <taxon>Verrucomicrobiales</taxon>
        <taxon>Rubritaleaceae</taxon>
        <taxon>Rubritalea</taxon>
    </lineage>
</organism>
<dbReference type="Proteomes" id="UP000239907">
    <property type="component" value="Unassembled WGS sequence"/>
</dbReference>
<proteinExistence type="predicted"/>
<comment type="caution">
    <text evidence="2">The sequence shown here is derived from an EMBL/GenBank/DDBJ whole genome shotgun (WGS) entry which is preliminary data.</text>
</comment>
<gene>
    <name evidence="2" type="ORF">BSZ32_13835</name>
</gene>
<protein>
    <recommendedName>
        <fullName evidence="4">DUF1552 domain-containing protein</fullName>
    </recommendedName>
</protein>
<keyword evidence="3" id="KW-1185">Reference proteome</keyword>
<feature type="chain" id="PRO_5015591298" description="DUF1552 domain-containing protein" evidence="1">
    <location>
        <begin position="29"/>
        <end position="466"/>
    </location>
</feature>
<dbReference type="AlphaFoldDB" id="A0A2S7U5K8"/>
<dbReference type="RefSeq" id="WP_105043962.1">
    <property type="nucleotide sequence ID" value="NZ_MQWA01000001.1"/>
</dbReference>
<dbReference type="EMBL" id="MQWA01000001">
    <property type="protein sequence ID" value="PQJ29463.1"/>
    <property type="molecule type" value="Genomic_DNA"/>
</dbReference>
<dbReference type="InterPro" id="IPR006311">
    <property type="entry name" value="TAT_signal"/>
</dbReference>
<reference evidence="2 3" key="1">
    <citation type="submission" date="2016-12" db="EMBL/GenBank/DDBJ databases">
        <title>Study of bacterial adaptation to deep sea.</title>
        <authorList>
            <person name="Song J."/>
            <person name="Yoshizawa S."/>
            <person name="Kogure K."/>
        </authorList>
    </citation>
    <scope>NUCLEOTIDE SEQUENCE [LARGE SCALE GENOMIC DNA]</scope>
    <source>
        <strain evidence="2 3">SAORIC-165</strain>
    </source>
</reference>
<feature type="signal peptide" evidence="1">
    <location>
        <begin position="1"/>
        <end position="28"/>
    </location>
</feature>
<dbReference type="PROSITE" id="PS51318">
    <property type="entry name" value="TAT"/>
    <property type="match status" value="1"/>
</dbReference>
<evidence type="ECO:0000313" key="3">
    <source>
        <dbReference type="Proteomes" id="UP000239907"/>
    </source>
</evidence>
<dbReference type="Pfam" id="PF07586">
    <property type="entry name" value="HXXSHH"/>
    <property type="match status" value="1"/>
</dbReference>
<sequence>MKTRRDFIKNAMLSTSALALGPNLFASAPTGKAPKRFIFIHKGNGLLPNVLIPSTFSKKEMEMEKRKEAFEADLGKHDLPEWMSSLNEHKENMTILQGLSGKMCTTGHHTWQSSLGVYKANERLSSIKWATVDFELAKLFPSPLEHIELACFPIGGGNSRGNINGIEKGFSARGPQQPNYAFGSPKVAMQELFKSVANSKDDRIKYELERKVLEFAAKSEGDIASHLAGLEQSKIQNYAESIESIRKRNTKIDGMADVIRKHVPKLDEKYFADELSTVDRQLGHTEILLSTLISGMTNVVTFTVDELGTLYNGLDDIEKEIVNLHDVGHGKPVGDFKALEVREKVRRQHMGLVDTVVKRLKAVPEDGGTMFDNTMIFYFPDNGETHHSHGTEWPFIVMAGNNCKLDISGKYIRLPKYGDEGHKTLGNWYTSVLNAYGNSVPHYGDFDTGLTQYGINQSGNIPQFLG</sequence>
<name>A0A2S7U5K8_9BACT</name>
<keyword evidence="1" id="KW-0732">Signal</keyword>
<evidence type="ECO:0000256" key="1">
    <source>
        <dbReference type="SAM" id="SignalP"/>
    </source>
</evidence>
<dbReference type="InterPro" id="IPR011447">
    <property type="entry name" value="DUF1552"/>
</dbReference>